<feature type="transmembrane region" description="Helical" evidence="1">
    <location>
        <begin position="187"/>
        <end position="205"/>
    </location>
</feature>
<keyword evidence="4" id="KW-1185">Reference proteome</keyword>
<dbReference type="PANTHER" id="PTHR36927">
    <property type="entry name" value="BLR4337 PROTEIN"/>
    <property type="match status" value="1"/>
</dbReference>
<feature type="transmembrane region" description="Helical" evidence="1">
    <location>
        <begin position="47"/>
        <end position="66"/>
    </location>
</feature>
<feature type="domain" description="Acyltransferase 3" evidence="2">
    <location>
        <begin position="4"/>
        <end position="328"/>
    </location>
</feature>
<accession>A0A7X2TRK3</accession>
<dbReference type="EMBL" id="VUNN01000021">
    <property type="protein sequence ID" value="MSU06952.1"/>
    <property type="molecule type" value="Genomic_DNA"/>
</dbReference>
<keyword evidence="1" id="KW-0472">Membrane</keyword>
<evidence type="ECO:0000259" key="2">
    <source>
        <dbReference type="Pfam" id="PF01757"/>
    </source>
</evidence>
<feature type="transmembrane region" description="Helical" evidence="1">
    <location>
        <begin position="165"/>
        <end position="181"/>
    </location>
</feature>
<keyword evidence="3" id="KW-0012">Acyltransferase</keyword>
<feature type="transmembrane region" description="Helical" evidence="1">
    <location>
        <begin position="310"/>
        <end position="329"/>
    </location>
</feature>
<evidence type="ECO:0000313" key="3">
    <source>
        <dbReference type="EMBL" id="MSU06952.1"/>
    </source>
</evidence>
<gene>
    <name evidence="3" type="ORF">FYJ80_09235</name>
</gene>
<feature type="transmembrane region" description="Helical" evidence="1">
    <location>
        <begin position="87"/>
        <end position="105"/>
    </location>
</feature>
<dbReference type="InterPro" id="IPR050623">
    <property type="entry name" value="Glucan_succinyl_AcylTrfase"/>
</dbReference>
<feature type="transmembrane region" description="Helical" evidence="1">
    <location>
        <begin position="250"/>
        <end position="267"/>
    </location>
</feature>
<dbReference type="PANTHER" id="PTHR36927:SF3">
    <property type="entry name" value="GLUCANS BIOSYNTHESIS PROTEIN C"/>
    <property type="match status" value="1"/>
</dbReference>
<evidence type="ECO:0000313" key="4">
    <source>
        <dbReference type="Proteomes" id="UP000460549"/>
    </source>
</evidence>
<reference evidence="3 4" key="1">
    <citation type="submission" date="2019-08" db="EMBL/GenBank/DDBJ databases">
        <title>In-depth cultivation of the pig gut microbiome towards novel bacterial diversity and tailored functional studies.</title>
        <authorList>
            <person name="Wylensek D."/>
            <person name="Hitch T.C.A."/>
            <person name="Clavel T."/>
        </authorList>
    </citation>
    <scope>NUCLEOTIDE SEQUENCE [LARGE SCALE GENOMIC DNA]</scope>
    <source>
        <strain evidence="3 4">NM-380-WT-3C1</strain>
    </source>
</reference>
<dbReference type="RefSeq" id="WP_154426240.1">
    <property type="nucleotide sequence ID" value="NZ_VUNN01000021.1"/>
</dbReference>
<feature type="transmembrane region" description="Helical" evidence="1">
    <location>
        <begin position="217"/>
        <end position="238"/>
    </location>
</feature>
<dbReference type="InterPro" id="IPR002656">
    <property type="entry name" value="Acyl_transf_3_dom"/>
</dbReference>
<keyword evidence="3" id="KW-0808">Transferase</keyword>
<keyword evidence="1" id="KW-0812">Transmembrane</keyword>
<keyword evidence="1" id="KW-1133">Transmembrane helix</keyword>
<proteinExistence type="predicted"/>
<dbReference type="GO" id="GO:0016747">
    <property type="term" value="F:acyltransferase activity, transferring groups other than amino-acyl groups"/>
    <property type="evidence" value="ECO:0007669"/>
    <property type="project" value="InterPro"/>
</dbReference>
<name>A0A7X2TRK3_9SPIO</name>
<feature type="transmembrane region" description="Helical" evidence="1">
    <location>
        <begin position="279"/>
        <end position="304"/>
    </location>
</feature>
<dbReference type="Pfam" id="PF01757">
    <property type="entry name" value="Acyl_transf_3"/>
    <property type="match status" value="1"/>
</dbReference>
<dbReference type="Proteomes" id="UP000460549">
    <property type="component" value="Unassembled WGS sequence"/>
</dbReference>
<feature type="transmembrane region" description="Helical" evidence="1">
    <location>
        <begin position="125"/>
        <end position="153"/>
    </location>
</feature>
<sequence length="349" mass="39670">MRKHYIDNLRTSIVLLVIIYHVCYIFNGVGVLGGIPNSLSLPICDGFASLVYPWFMVLLFIIAGMSSAYSLEKRSTKEFIASRTQKLLVPSTLGLFVFHFITGLVNTRLGGAELSNVPLLVRYFIYVLSGTGVLWFAQLLWFFSLILCLLRNIKLFEKYRLKEKKSIYLPVIIIYLSSLVLNAPIITVYRVGIYLASYLIGYYVFSDENVVERVEKTVYISLAIALASGVIYISSFYGSDYTAPSCLQNVITNIYAYFTSIFLIGIFKRFFDKTNSVLSYLSASSFGFYVLHYTPILLIGVLVSNSGLNVYLRYLLTLLLGSISTLLLYEVIKRIPFYRYLVLGIRNKR</sequence>
<evidence type="ECO:0000256" key="1">
    <source>
        <dbReference type="SAM" id="Phobius"/>
    </source>
</evidence>
<organism evidence="3 4">
    <name type="scientific">Bullifex porci</name>
    <dbReference type="NCBI Taxonomy" id="2606638"/>
    <lineage>
        <taxon>Bacteria</taxon>
        <taxon>Pseudomonadati</taxon>
        <taxon>Spirochaetota</taxon>
        <taxon>Spirochaetia</taxon>
        <taxon>Spirochaetales</taxon>
        <taxon>Spirochaetaceae</taxon>
        <taxon>Bullifex</taxon>
    </lineage>
</organism>
<dbReference type="AlphaFoldDB" id="A0A7X2TRK3"/>
<comment type="caution">
    <text evidence="3">The sequence shown here is derived from an EMBL/GenBank/DDBJ whole genome shotgun (WGS) entry which is preliminary data.</text>
</comment>
<protein>
    <submittedName>
        <fullName evidence="3">Acyltransferase</fullName>
    </submittedName>
</protein>
<feature type="transmembrane region" description="Helical" evidence="1">
    <location>
        <begin position="12"/>
        <end position="35"/>
    </location>
</feature>